<proteinExistence type="predicted"/>
<evidence type="ECO:0000256" key="1">
    <source>
        <dbReference type="SAM" id="Phobius"/>
    </source>
</evidence>
<feature type="transmembrane region" description="Helical" evidence="1">
    <location>
        <begin position="6"/>
        <end position="23"/>
    </location>
</feature>
<dbReference type="AlphaFoldDB" id="A0A371INW6"/>
<protein>
    <submittedName>
        <fullName evidence="2">QueT transporter family protein</fullName>
    </submittedName>
</protein>
<dbReference type="EMBL" id="MBEW02000001">
    <property type="protein sequence ID" value="RDY22175.1"/>
    <property type="molecule type" value="Genomic_DNA"/>
</dbReference>
<feature type="transmembrane region" description="Helical" evidence="1">
    <location>
        <begin position="44"/>
        <end position="62"/>
    </location>
</feature>
<dbReference type="InterPro" id="IPR010387">
    <property type="entry name" value="QueT"/>
</dbReference>
<reference evidence="2 3" key="1">
    <citation type="journal article" date="2016" name="Genome Announc.">
        <title>Draft Genome Sequence of Criibacterium bergeronii gen. nov., sp. nov., Strain CCRI-22567T, Isolated from a Vaginal Sample from a Woman with Bacterial Vaginosis.</title>
        <authorList>
            <person name="Maheux A.F."/>
            <person name="Berube E."/>
            <person name="Boudreau D.K."/>
            <person name="Raymond F."/>
            <person name="Corbeil J."/>
            <person name="Roy P.H."/>
            <person name="Boissinot M."/>
            <person name="Omar R.F."/>
        </authorList>
    </citation>
    <scope>NUCLEOTIDE SEQUENCE [LARGE SCALE GENOMIC DNA]</scope>
    <source>
        <strain evidence="2 3">CCRI-22567</strain>
    </source>
</reference>
<sequence length="161" mass="17897">MKTKVLTRQALVAAIYFVVTYLLRDFSYGPVQFRIAEVLNILAWYNPVYRIGITMGCFLANLYSNYGIYDLIFGTAHTFISLTLMSKIKNIYVASLMPALCSFIVSIGIGIASGSMEGFLAITSQIMISEFVAVSIISVAVFKLLEKNPYVKNNVLVPIQQ</sequence>
<dbReference type="PANTHER" id="PTHR40044:SF1">
    <property type="entry name" value="INTEGRAL MEMBRANE PROTEIN"/>
    <property type="match status" value="1"/>
</dbReference>
<feature type="transmembrane region" description="Helical" evidence="1">
    <location>
        <begin position="92"/>
        <end position="112"/>
    </location>
</feature>
<organism evidence="2 3">
    <name type="scientific">Criibacterium bergeronii</name>
    <dbReference type="NCBI Taxonomy" id="1871336"/>
    <lineage>
        <taxon>Bacteria</taxon>
        <taxon>Bacillati</taxon>
        <taxon>Bacillota</taxon>
        <taxon>Clostridia</taxon>
        <taxon>Peptostreptococcales</taxon>
        <taxon>Filifactoraceae</taxon>
        <taxon>Criibacterium</taxon>
    </lineage>
</organism>
<evidence type="ECO:0000313" key="3">
    <source>
        <dbReference type="Proteomes" id="UP000093352"/>
    </source>
</evidence>
<dbReference type="Pfam" id="PF06177">
    <property type="entry name" value="QueT"/>
    <property type="match status" value="1"/>
</dbReference>
<gene>
    <name evidence="2" type="ORF">BBG48_000195</name>
</gene>
<comment type="caution">
    <text evidence="2">The sequence shown here is derived from an EMBL/GenBank/DDBJ whole genome shotgun (WGS) entry which is preliminary data.</text>
</comment>
<dbReference type="RefSeq" id="WP_068911484.1">
    <property type="nucleotide sequence ID" value="NZ_MBEW02000001.1"/>
</dbReference>
<keyword evidence="3" id="KW-1185">Reference proteome</keyword>
<name>A0A371INW6_9FIRM</name>
<dbReference type="PIRSF" id="PIRSF031501">
    <property type="entry name" value="QueT"/>
    <property type="match status" value="1"/>
</dbReference>
<dbReference type="Proteomes" id="UP000093352">
    <property type="component" value="Unassembled WGS sequence"/>
</dbReference>
<dbReference type="PANTHER" id="PTHR40044">
    <property type="entry name" value="INTEGRAL MEMBRANE PROTEIN-RELATED"/>
    <property type="match status" value="1"/>
</dbReference>
<accession>A0A371INW6</accession>
<keyword evidence="1" id="KW-0472">Membrane</keyword>
<dbReference type="STRING" id="1871336.BBG48_00490"/>
<evidence type="ECO:0000313" key="2">
    <source>
        <dbReference type="EMBL" id="RDY22175.1"/>
    </source>
</evidence>
<keyword evidence="1" id="KW-0812">Transmembrane</keyword>
<feature type="transmembrane region" description="Helical" evidence="1">
    <location>
        <begin position="118"/>
        <end position="142"/>
    </location>
</feature>
<keyword evidence="1" id="KW-1133">Transmembrane helix</keyword>